<dbReference type="WBParaSite" id="HCON_00079270-00001">
    <property type="protein sequence ID" value="HCON_00079270-00001"/>
    <property type="gene ID" value="HCON_00079270"/>
</dbReference>
<evidence type="ECO:0000256" key="14">
    <source>
        <dbReference type="ARBA" id="ARBA00023212"/>
    </source>
</evidence>
<keyword evidence="8 17" id="KW-0812">Transmembrane</keyword>
<keyword evidence="14" id="KW-0206">Cytoskeleton</keyword>
<dbReference type="AlphaFoldDB" id="A0A7I4YBZ4"/>
<keyword evidence="9" id="KW-0735">Signal-anchor</keyword>
<evidence type="ECO:0000256" key="16">
    <source>
        <dbReference type="SAM" id="MobiDB-lite"/>
    </source>
</evidence>
<name>A0A7I4YBZ4_HAECO</name>
<evidence type="ECO:0000256" key="15">
    <source>
        <dbReference type="ARBA" id="ARBA00026041"/>
    </source>
</evidence>
<feature type="transmembrane region" description="Helical" evidence="17">
    <location>
        <begin position="36"/>
        <end position="62"/>
    </location>
</feature>
<evidence type="ECO:0000313" key="18">
    <source>
        <dbReference type="Proteomes" id="UP000025227"/>
    </source>
</evidence>
<evidence type="ECO:0000256" key="1">
    <source>
        <dbReference type="ARBA" id="ARBA00002860"/>
    </source>
</evidence>
<comment type="similarity">
    <text evidence="4">Belongs to the sarcoglycan beta/delta/gamma/zeta family.</text>
</comment>
<evidence type="ECO:0000256" key="7">
    <source>
        <dbReference type="ARBA" id="ARBA00022490"/>
    </source>
</evidence>
<evidence type="ECO:0000256" key="5">
    <source>
        <dbReference type="ARBA" id="ARBA00015329"/>
    </source>
</evidence>
<feature type="compositionally biased region" description="Polar residues" evidence="16">
    <location>
        <begin position="10"/>
        <end position="19"/>
    </location>
</feature>
<dbReference type="GO" id="GO:0042383">
    <property type="term" value="C:sarcolemma"/>
    <property type="evidence" value="ECO:0007669"/>
    <property type="project" value="UniProtKB-SubCell"/>
</dbReference>
<evidence type="ECO:0000256" key="9">
    <source>
        <dbReference type="ARBA" id="ARBA00022968"/>
    </source>
</evidence>
<dbReference type="PANTHER" id="PTHR21142:SF2">
    <property type="entry name" value="BETA-SARCOGLYCAN"/>
    <property type="match status" value="1"/>
</dbReference>
<evidence type="ECO:0000256" key="13">
    <source>
        <dbReference type="ARBA" id="ARBA00023180"/>
    </source>
</evidence>
<evidence type="ECO:0000256" key="11">
    <source>
        <dbReference type="ARBA" id="ARBA00023136"/>
    </source>
</evidence>
<evidence type="ECO:0000256" key="3">
    <source>
        <dbReference type="ARBA" id="ARBA00004274"/>
    </source>
</evidence>
<comment type="function">
    <text evidence="1">Component of the sarcoglycan complex, a subcomplex of the dystrophin-glycoprotein complex which forms a link between the F-actin cytoskeleton and the extracellular matrix.</text>
</comment>
<dbReference type="Proteomes" id="UP000025227">
    <property type="component" value="Unplaced"/>
</dbReference>
<dbReference type="OMA" id="PANKHCF"/>
<dbReference type="Pfam" id="PF04790">
    <property type="entry name" value="Sarcoglycan_1"/>
    <property type="match status" value="1"/>
</dbReference>
<dbReference type="InterPro" id="IPR006875">
    <property type="entry name" value="Sarcoglycan"/>
</dbReference>
<keyword evidence="7" id="KW-0963">Cytoplasm</keyword>
<evidence type="ECO:0000256" key="10">
    <source>
        <dbReference type="ARBA" id="ARBA00022989"/>
    </source>
</evidence>
<keyword evidence="10 17" id="KW-1133">Transmembrane helix</keyword>
<comment type="subcellular location">
    <subcellularLocation>
        <location evidence="3">Cell membrane</location>
        <location evidence="3">Sarcolemma</location>
        <topology evidence="3">Single-pass type II membrane protein</topology>
    </subcellularLocation>
    <subcellularLocation>
        <location evidence="2">Cytoplasm</location>
        <location evidence="2">Cytoskeleton</location>
    </subcellularLocation>
</comment>
<evidence type="ECO:0000313" key="19">
    <source>
        <dbReference type="WBParaSite" id="HCON_00079270-00001"/>
    </source>
</evidence>
<evidence type="ECO:0000256" key="8">
    <source>
        <dbReference type="ARBA" id="ARBA00022692"/>
    </source>
</evidence>
<keyword evidence="6" id="KW-1003">Cell membrane</keyword>
<dbReference type="GO" id="GO:0016012">
    <property type="term" value="C:sarcoglycan complex"/>
    <property type="evidence" value="ECO:0007669"/>
    <property type="project" value="InterPro"/>
</dbReference>
<feature type="region of interest" description="Disordered" evidence="16">
    <location>
        <begin position="1"/>
        <end position="24"/>
    </location>
</feature>
<protein>
    <recommendedName>
        <fullName evidence="5">Beta-sarcoglycan</fullName>
    </recommendedName>
</protein>
<keyword evidence="18" id="KW-1185">Reference proteome</keyword>
<evidence type="ECO:0000256" key="4">
    <source>
        <dbReference type="ARBA" id="ARBA00007574"/>
    </source>
</evidence>
<organism evidence="18 19">
    <name type="scientific">Haemonchus contortus</name>
    <name type="common">Barber pole worm</name>
    <dbReference type="NCBI Taxonomy" id="6289"/>
    <lineage>
        <taxon>Eukaryota</taxon>
        <taxon>Metazoa</taxon>
        <taxon>Ecdysozoa</taxon>
        <taxon>Nematoda</taxon>
        <taxon>Chromadorea</taxon>
        <taxon>Rhabditida</taxon>
        <taxon>Rhabditina</taxon>
        <taxon>Rhabditomorpha</taxon>
        <taxon>Strongyloidea</taxon>
        <taxon>Trichostrongylidae</taxon>
        <taxon>Haemonchus</taxon>
    </lineage>
</organism>
<dbReference type="GO" id="GO:0007517">
    <property type="term" value="P:muscle organ development"/>
    <property type="evidence" value="ECO:0007669"/>
    <property type="project" value="InterPro"/>
</dbReference>
<keyword evidence="11 17" id="KW-0472">Membrane</keyword>
<sequence length="297" mass="32614">MPPPAYMRSGSETSFPSASDSREDSIHVTGLREKRLYAVIGCLVILSILALALLTVNIMIVMSLQMTHHGMRFLRFHTIHDPHTDTTEKIVEFDGNHIDLGTVVTNGQVAGYKDQELNIYGSRLLISGGKNGTRLTIQDNRCRLENTKHFQVIKVISTKTSRPIFSAQHPVVSIDEKIKKLSTAKIVTNKIRSPIDETLKIEAENLSIRGNEGIRMEANSAKFIGATSVIFNTTRDGSIHLRGRLLFDTTRGLPLSPSPALAASIDAFRVCVCGGTQQKLFLTPGNKPCESSNALCT</sequence>
<proteinExistence type="inferred from homology"/>
<evidence type="ECO:0000256" key="17">
    <source>
        <dbReference type="SAM" id="Phobius"/>
    </source>
</evidence>
<reference evidence="19" key="1">
    <citation type="submission" date="2020-12" db="UniProtKB">
        <authorList>
            <consortium name="WormBaseParasite"/>
        </authorList>
    </citation>
    <scope>IDENTIFICATION</scope>
    <source>
        <strain evidence="19">MHco3</strain>
    </source>
</reference>
<dbReference type="OrthoDB" id="5843723at2759"/>
<keyword evidence="13" id="KW-0325">Glycoprotein</keyword>
<evidence type="ECO:0000256" key="2">
    <source>
        <dbReference type="ARBA" id="ARBA00004245"/>
    </source>
</evidence>
<dbReference type="PANTHER" id="PTHR21142">
    <property type="entry name" value="SARCOGLYCANS"/>
    <property type="match status" value="1"/>
</dbReference>
<evidence type="ECO:0000256" key="6">
    <source>
        <dbReference type="ARBA" id="ARBA00022475"/>
    </source>
</evidence>
<accession>A0A7I4YBZ4</accession>
<comment type="subunit">
    <text evidence="15">Cross-link to form 2 major subcomplexes: one consisting of SGCB, SGCD and SGCG and the other consisting of SGCB and SGCD. The association between SGCB and SGCG is particularly strong while SGCA is loosely associated with the other sarcoglycans.</text>
</comment>
<dbReference type="InterPro" id="IPR027659">
    <property type="entry name" value="Sgcb"/>
</dbReference>
<dbReference type="GO" id="GO:0005856">
    <property type="term" value="C:cytoskeleton"/>
    <property type="evidence" value="ECO:0007669"/>
    <property type="project" value="UniProtKB-SubCell"/>
</dbReference>
<keyword evidence="12" id="KW-1015">Disulfide bond</keyword>
<evidence type="ECO:0000256" key="12">
    <source>
        <dbReference type="ARBA" id="ARBA00023157"/>
    </source>
</evidence>